<evidence type="ECO:0008006" key="3">
    <source>
        <dbReference type="Google" id="ProtNLM"/>
    </source>
</evidence>
<keyword evidence="2" id="KW-1185">Reference proteome</keyword>
<evidence type="ECO:0000313" key="1">
    <source>
        <dbReference type="EMBL" id="KWS02510.1"/>
    </source>
</evidence>
<sequence length="39" mass="4090">MKHSIARWALWPLALALSGCGGSGDKPGTQEIVCAAFDM</sequence>
<dbReference type="EMBL" id="JAJA02000001">
    <property type="protein sequence ID" value="KWS02510.1"/>
    <property type="molecule type" value="Genomic_DNA"/>
</dbReference>
<dbReference type="AlphaFoldDB" id="A0A125U095"/>
<organism evidence="1 2">
    <name type="scientific">Lysobacter capsici AZ78</name>
    <dbReference type="NCBI Taxonomy" id="1444315"/>
    <lineage>
        <taxon>Bacteria</taxon>
        <taxon>Pseudomonadati</taxon>
        <taxon>Pseudomonadota</taxon>
        <taxon>Gammaproteobacteria</taxon>
        <taxon>Lysobacterales</taxon>
        <taxon>Lysobacteraceae</taxon>
        <taxon>Lysobacter</taxon>
    </lineage>
</organism>
<name>A0A125U095_9GAMM</name>
<proteinExistence type="predicted"/>
<protein>
    <recommendedName>
        <fullName evidence="3">Lipoprotein</fullName>
    </recommendedName>
</protein>
<gene>
    <name evidence="1" type="ORF">AZ78_0054</name>
</gene>
<comment type="caution">
    <text evidence="1">The sequence shown here is derived from an EMBL/GenBank/DDBJ whole genome shotgun (WGS) entry which is preliminary data.</text>
</comment>
<accession>A0A125U095</accession>
<dbReference type="PROSITE" id="PS51257">
    <property type="entry name" value="PROKAR_LIPOPROTEIN"/>
    <property type="match status" value="1"/>
</dbReference>
<reference evidence="1 2" key="1">
    <citation type="journal article" date="2014" name="Genome Announc.">
        <title>Draft Genome Sequence of Lysobacter capsici AZ78, a Bacterium Antagonistic to Plant-Pathogenic Oomycetes.</title>
        <authorList>
            <person name="Puopolo G."/>
            <person name="Sonego P."/>
            <person name="Engelen K."/>
            <person name="Pertot I."/>
        </authorList>
    </citation>
    <scope>NUCLEOTIDE SEQUENCE [LARGE SCALE GENOMIC DNA]</scope>
    <source>
        <strain evidence="1 2">AZ78</strain>
    </source>
</reference>
<dbReference type="Proteomes" id="UP000023435">
    <property type="component" value="Unassembled WGS sequence"/>
</dbReference>
<evidence type="ECO:0000313" key="2">
    <source>
        <dbReference type="Proteomes" id="UP000023435"/>
    </source>
</evidence>